<keyword evidence="11" id="KW-1185">Reference proteome</keyword>
<dbReference type="InterPro" id="IPR004358">
    <property type="entry name" value="Sig_transdc_His_kin-like_C"/>
</dbReference>
<dbReference type="GO" id="GO:0005524">
    <property type="term" value="F:ATP binding"/>
    <property type="evidence" value="ECO:0007669"/>
    <property type="project" value="UniProtKB-KW"/>
</dbReference>
<evidence type="ECO:0000256" key="6">
    <source>
        <dbReference type="ARBA" id="ARBA00022840"/>
    </source>
</evidence>
<keyword evidence="6" id="KW-0067">ATP-binding</keyword>
<dbReference type="EC" id="2.7.13.3" evidence="2"/>
<dbReference type="PANTHER" id="PTHR43065:SF46">
    <property type="entry name" value="C4-DICARBOXYLATE TRANSPORT SENSOR PROTEIN DCTB"/>
    <property type="match status" value="1"/>
</dbReference>
<comment type="caution">
    <text evidence="10">The sequence shown here is derived from an EMBL/GenBank/DDBJ whole genome shotgun (WGS) entry which is preliminary data.</text>
</comment>
<evidence type="ECO:0000256" key="8">
    <source>
        <dbReference type="SAM" id="Phobius"/>
    </source>
</evidence>
<evidence type="ECO:0000313" key="11">
    <source>
        <dbReference type="Proteomes" id="UP000477386"/>
    </source>
</evidence>
<feature type="transmembrane region" description="Helical" evidence="8">
    <location>
        <begin position="7"/>
        <end position="27"/>
    </location>
</feature>
<proteinExistence type="predicted"/>
<dbReference type="PRINTS" id="PR00344">
    <property type="entry name" value="BCTRLSENSOR"/>
</dbReference>
<comment type="catalytic activity">
    <reaction evidence="1">
        <text>ATP + protein L-histidine = ADP + protein N-phospho-L-histidine.</text>
        <dbReference type="EC" id="2.7.13.3"/>
    </reaction>
</comment>
<dbReference type="Pfam" id="PF02518">
    <property type="entry name" value="HATPase_c"/>
    <property type="match status" value="1"/>
</dbReference>
<evidence type="ECO:0000256" key="2">
    <source>
        <dbReference type="ARBA" id="ARBA00012438"/>
    </source>
</evidence>
<evidence type="ECO:0000256" key="4">
    <source>
        <dbReference type="ARBA" id="ARBA00022741"/>
    </source>
</evidence>
<gene>
    <name evidence="10" type="ORF">GK091_20260</name>
</gene>
<evidence type="ECO:0000259" key="9">
    <source>
        <dbReference type="PROSITE" id="PS50109"/>
    </source>
</evidence>
<dbReference type="PANTHER" id="PTHR43065">
    <property type="entry name" value="SENSOR HISTIDINE KINASE"/>
    <property type="match status" value="1"/>
</dbReference>
<dbReference type="GO" id="GO:0000160">
    <property type="term" value="P:phosphorelay signal transduction system"/>
    <property type="evidence" value="ECO:0007669"/>
    <property type="project" value="UniProtKB-KW"/>
</dbReference>
<dbReference type="SMART" id="SM00387">
    <property type="entry name" value="HATPase_c"/>
    <property type="match status" value="1"/>
</dbReference>
<dbReference type="PROSITE" id="PS50109">
    <property type="entry name" value="HIS_KIN"/>
    <property type="match status" value="1"/>
</dbReference>
<dbReference type="InterPro" id="IPR036890">
    <property type="entry name" value="HATPase_C_sf"/>
</dbReference>
<organism evidence="10 11">
    <name type="scientific">Spirosoma agri</name>
    <dbReference type="NCBI Taxonomy" id="1987381"/>
    <lineage>
        <taxon>Bacteria</taxon>
        <taxon>Pseudomonadati</taxon>
        <taxon>Bacteroidota</taxon>
        <taxon>Cytophagia</taxon>
        <taxon>Cytophagales</taxon>
        <taxon>Cytophagaceae</taxon>
        <taxon>Spirosoma</taxon>
    </lineage>
</organism>
<reference evidence="10 11" key="1">
    <citation type="submission" date="2020-02" db="EMBL/GenBank/DDBJ databases">
        <title>Draft genome sequence of two Spirosoma agri KCTC 52727 and Spirosoma terrae KCTC 52035.</title>
        <authorList>
            <person name="Rojas J."/>
            <person name="Ambika Manirajan B."/>
            <person name="Ratering S."/>
            <person name="Suarez C."/>
            <person name="Schnell S."/>
        </authorList>
    </citation>
    <scope>NUCLEOTIDE SEQUENCE [LARGE SCALE GENOMIC DNA]</scope>
    <source>
        <strain evidence="10 11">KCTC 52727</strain>
    </source>
</reference>
<name>A0A6M0IMW8_9BACT</name>
<keyword evidence="3" id="KW-0808">Transferase</keyword>
<keyword evidence="8" id="KW-0812">Transmembrane</keyword>
<dbReference type="SUPFAM" id="SSF55874">
    <property type="entry name" value="ATPase domain of HSP90 chaperone/DNA topoisomerase II/histidine kinase"/>
    <property type="match status" value="1"/>
</dbReference>
<keyword evidence="8" id="KW-1133">Transmembrane helix</keyword>
<dbReference type="Gene3D" id="3.30.450.20">
    <property type="entry name" value="PAS domain"/>
    <property type="match status" value="1"/>
</dbReference>
<dbReference type="Proteomes" id="UP000477386">
    <property type="component" value="Unassembled WGS sequence"/>
</dbReference>
<dbReference type="Gene3D" id="3.30.565.10">
    <property type="entry name" value="Histidine kinase-like ATPase, C-terminal domain"/>
    <property type="match status" value="1"/>
</dbReference>
<keyword evidence="7" id="KW-0902">Two-component regulatory system</keyword>
<evidence type="ECO:0000256" key="5">
    <source>
        <dbReference type="ARBA" id="ARBA00022777"/>
    </source>
</evidence>
<feature type="domain" description="Histidine kinase" evidence="9">
    <location>
        <begin position="227"/>
        <end position="460"/>
    </location>
</feature>
<dbReference type="InterPro" id="IPR005467">
    <property type="entry name" value="His_kinase_dom"/>
</dbReference>
<keyword evidence="8" id="KW-0472">Membrane</keyword>
<feature type="transmembrane region" description="Helical" evidence="8">
    <location>
        <begin position="33"/>
        <end position="53"/>
    </location>
</feature>
<dbReference type="EMBL" id="JAAGNZ010000002">
    <property type="protein sequence ID" value="NEU69232.1"/>
    <property type="molecule type" value="Genomic_DNA"/>
</dbReference>
<keyword evidence="5" id="KW-0418">Kinase</keyword>
<evidence type="ECO:0000313" key="10">
    <source>
        <dbReference type="EMBL" id="NEU69232.1"/>
    </source>
</evidence>
<dbReference type="RefSeq" id="WP_164041704.1">
    <property type="nucleotide sequence ID" value="NZ_JAAGNZ010000002.1"/>
</dbReference>
<evidence type="ECO:0000256" key="7">
    <source>
        <dbReference type="ARBA" id="ARBA00023012"/>
    </source>
</evidence>
<keyword evidence="4" id="KW-0547">Nucleotide-binding</keyword>
<dbReference type="CDD" id="cd00075">
    <property type="entry name" value="HATPase"/>
    <property type="match status" value="1"/>
</dbReference>
<accession>A0A6M0IMW8</accession>
<sequence length="460" mass="50621">MDRFAIGIGWRIAVMVMLTIALTYFYLQGSNGLLLFPLVILQLVVSVNLYRYVTSLNRKLTRFLESVRYSDFAVAFRADSNLGSSFHELNDQFNEVLDAFRQARAEKEANLHYVNTIVQHVSVGLLTFDAAGQVELVNQTALRLLGTYRLRTLSDLNATHADLVTVLKSSTASSTPVSYQTGTDGELSVRCTAVRLRGRLVTVASLQNIRSELQQRELDAWQNLTKVLRHEIMNSITPIVSLAGTMRDIVETDLVPIAEAGILLETGSPDSRSSSTLSSSVTDLRDALTTIEQRGAGVMRFVDAYRHFTTIPQPNFAEVSVDQLLRHVVQLTQANNQKHPVNITTTIVLPNLAIRADADQIEMVLINLLKNAVESMEKTPNPAIHLEALADGPRVIISVSDNGPGIEPEALEQIFIPFYTTKKTGSGIGLSLSRQIMQLHDGQLTATSTPGKGSTFNLAF</sequence>
<evidence type="ECO:0000256" key="3">
    <source>
        <dbReference type="ARBA" id="ARBA00022679"/>
    </source>
</evidence>
<dbReference type="InterPro" id="IPR003594">
    <property type="entry name" value="HATPase_dom"/>
</dbReference>
<protein>
    <recommendedName>
        <fullName evidence="2">histidine kinase</fullName>
        <ecNumber evidence="2">2.7.13.3</ecNumber>
    </recommendedName>
</protein>
<evidence type="ECO:0000256" key="1">
    <source>
        <dbReference type="ARBA" id="ARBA00000085"/>
    </source>
</evidence>
<dbReference type="GO" id="GO:0004673">
    <property type="term" value="F:protein histidine kinase activity"/>
    <property type="evidence" value="ECO:0007669"/>
    <property type="project" value="UniProtKB-EC"/>
</dbReference>
<dbReference type="AlphaFoldDB" id="A0A6M0IMW8"/>